<dbReference type="HOGENOM" id="CLU_1726932_0_0_1"/>
<feature type="non-terminal residue" evidence="1">
    <location>
        <position position="1"/>
    </location>
</feature>
<evidence type="ECO:0000313" key="1">
    <source>
        <dbReference type="EMBL" id="EFH57078.1"/>
    </source>
</evidence>
<accession>D7LER8</accession>
<dbReference type="Proteomes" id="UP000008694">
    <property type="component" value="Unassembled WGS sequence"/>
</dbReference>
<keyword evidence="2" id="KW-1185">Reference proteome</keyword>
<name>D7LER8_ARALL</name>
<gene>
    <name evidence="1" type="ORF">ARALYDRAFT_481537</name>
</gene>
<proteinExistence type="predicted"/>
<dbReference type="AlphaFoldDB" id="D7LER8"/>
<reference evidence="2" key="1">
    <citation type="journal article" date="2011" name="Nat. Genet.">
        <title>The Arabidopsis lyrata genome sequence and the basis of rapid genome size change.</title>
        <authorList>
            <person name="Hu T.T."/>
            <person name="Pattyn P."/>
            <person name="Bakker E.G."/>
            <person name="Cao J."/>
            <person name="Cheng J.-F."/>
            <person name="Clark R.M."/>
            <person name="Fahlgren N."/>
            <person name="Fawcett J.A."/>
            <person name="Grimwood J."/>
            <person name="Gundlach H."/>
            <person name="Haberer G."/>
            <person name="Hollister J.D."/>
            <person name="Ossowski S."/>
            <person name="Ottilar R.P."/>
            <person name="Salamov A.A."/>
            <person name="Schneeberger K."/>
            <person name="Spannagl M."/>
            <person name="Wang X."/>
            <person name="Yang L."/>
            <person name="Nasrallah M.E."/>
            <person name="Bergelson J."/>
            <person name="Carrington J.C."/>
            <person name="Gaut B.S."/>
            <person name="Schmutz J."/>
            <person name="Mayer K.F.X."/>
            <person name="Van de Peer Y."/>
            <person name="Grigoriev I.V."/>
            <person name="Nordborg M."/>
            <person name="Weigel D."/>
            <person name="Guo Y.-L."/>
        </authorList>
    </citation>
    <scope>NUCLEOTIDE SEQUENCE [LARGE SCALE GENOMIC DNA]</scope>
    <source>
        <strain evidence="2">cv. MN47</strain>
    </source>
</reference>
<protein>
    <submittedName>
        <fullName evidence="1">Uncharacterized protein</fullName>
    </submittedName>
</protein>
<dbReference type="EMBL" id="GL348716">
    <property type="protein sequence ID" value="EFH57078.1"/>
    <property type="molecule type" value="Genomic_DNA"/>
</dbReference>
<evidence type="ECO:0000313" key="2">
    <source>
        <dbReference type="Proteomes" id="UP000008694"/>
    </source>
</evidence>
<dbReference type="Gramene" id="fgenesh2_kg.4__597__AT3G47240.1">
    <property type="protein sequence ID" value="fgenesh2_kg.4__597__AT3G47240.1"/>
    <property type="gene ID" value="fgenesh2_kg.4__597__AT3G47240.1"/>
</dbReference>
<sequence>GQLTLELVDCRSSGMKRCLGQKQPFAPYIREDVHTISQCPQRSKTRGAARRVSPESERILGVSTELMRMLPPDPMVRWNHEDKCNQTHPRVAHGCNLTGKGSKHREWVSDVVHHESVTPMVTRRITNGKVHGENRWTKRMLDPRANQRPTDE</sequence>
<organism evidence="2">
    <name type="scientific">Arabidopsis lyrata subsp. lyrata</name>
    <name type="common">Lyre-leaved rock-cress</name>
    <dbReference type="NCBI Taxonomy" id="81972"/>
    <lineage>
        <taxon>Eukaryota</taxon>
        <taxon>Viridiplantae</taxon>
        <taxon>Streptophyta</taxon>
        <taxon>Embryophyta</taxon>
        <taxon>Tracheophyta</taxon>
        <taxon>Spermatophyta</taxon>
        <taxon>Magnoliopsida</taxon>
        <taxon>eudicotyledons</taxon>
        <taxon>Gunneridae</taxon>
        <taxon>Pentapetalae</taxon>
        <taxon>rosids</taxon>
        <taxon>malvids</taxon>
        <taxon>Brassicales</taxon>
        <taxon>Brassicaceae</taxon>
        <taxon>Camelineae</taxon>
        <taxon>Arabidopsis</taxon>
    </lineage>
</organism>